<organism evidence="1 2">
    <name type="scientific">Methylobacterium planeticum</name>
    <dbReference type="NCBI Taxonomy" id="2615211"/>
    <lineage>
        <taxon>Bacteria</taxon>
        <taxon>Pseudomonadati</taxon>
        <taxon>Pseudomonadota</taxon>
        <taxon>Alphaproteobacteria</taxon>
        <taxon>Hyphomicrobiales</taxon>
        <taxon>Methylobacteriaceae</taxon>
        <taxon>Methylobacterium</taxon>
    </lineage>
</organism>
<dbReference type="EMBL" id="VZZJ01000018">
    <property type="protein sequence ID" value="KAB1071679.1"/>
    <property type="molecule type" value="Genomic_DNA"/>
</dbReference>
<name>A0A6N6MNE7_9HYPH</name>
<sequence>MAAEVARELGFGELRALSLADRALVDRQADETIAGCASDAPEATDCSDANRTMRRLLVEHRALLELKTDEANTRLAEEGEVFAPEDDA</sequence>
<comment type="caution">
    <text evidence="1">The sequence shown here is derived from an EMBL/GenBank/DDBJ whole genome shotgun (WGS) entry which is preliminary data.</text>
</comment>
<keyword evidence="2" id="KW-1185">Reference proteome</keyword>
<dbReference type="AlphaFoldDB" id="A0A6N6MNE7"/>
<dbReference type="Proteomes" id="UP000441523">
    <property type="component" value="Unassembled WGS sequence"/>
</dbReference>
<proteinExistence type="predicted"/>
<protein>
    <submittedName>
        <fullName evidence="1">Uncharacterized protein</fullName>
    </submittedName>
</protein>
<evidence type="ECO:0000313" key="2">
    <source>
        <dbReference type="Proteomes" id="UP000441523"/>
    </source>
</evidence>
<gene>
    <name evidence="1" type="ORF">F6X51_18890</name>
</gene>
<reference evidence="1 2" key="1">
    <citation type="submission" date="2019-09" db="EMBL/GenBank/DDBJ databases">
        <title>YIM 132548 draft genome.</title>
        <authorList>
            <person name="Jiang L."/>
        </authorList>
    </citation>
    <scope>NUCLEOTIDE SEQUENCE [LARGE SCALE GENOMIC DNA]</scope>
    <source>
        <strain evidence="1 2">YIM 132548</strain>
    </source>
</reference>
<evidence type="ECO:0000313" key="1">
    <source>
        <dbReference type="EMBL" id="KAB1071679.1"/>
    </source>
</evidence>
<accession>A0A6N6MNE7</accession>